<reference evidence="1" key="1">
    <citation type="submission" date="2014-11" db="EMBL/GenBank/DDBJ databases">
        <authorList>
            <person name="Amaro Gonzalez C."/>
        </authorList>
    </citation>
    <scope>NUCLEOTIDE SEQUENCE</scope>
</reference>
<name>A0A0E9PPN2_ANGAN</name>
<accession>A0A0E9PPN2</accession>
<dbReference type="AlphaFoldDB" id="A0A0E9PPN2"/>
<sequence length="46" mass="5089">MPTWTGTTATCSTTLRIRTSCTSPQDRKIRGTCQPISTAARWRTST</sequence>
<evidence type="ECO:0000313" key="1">
    <source>
        <dbReference type="EMBL" id="JAH05788.1"/>
    </source>
</evidence>
<dbReference type="EMBL" id="GBXM01102789">
    <property type="protein sequence ID" value="JAH05788.1"/>
    <property type="molecule type" value="Transcribed_RNA"/>
</dbReference>
<reference evidence="1" key="2">
    <citation type="journal article" date="2015" name="Fish Shellfish Immunol.">
        <title>Early steps in the European eel (Anguilla anguilla)-Vibrio vulnificus interaction in the gills: Role of the RtxA13 toxin.</title>
        <authorList>
            <person name="Callol A."/>
            <person name="Pajuelo D."/>
            <person name="Ebbesson L."/>
            <person name="Teles M."/>
            <person name="MacKenzie S."/>
            <person name="Amaro C."/>
        </authorList>
    </citation>
    <scope>NUCLEOTIDE SEQUENCE</scope>
</reference>
<protein>
    <submittedName>
        <fullName evidence="1">Uncharacterized protein</fullName>
    </submittedName>
</protein>
<organism evidence="1">
    <name type="scientific">Anguilla anguilla</name>
    <name type="common">European freshwater eel</name>
    <name type="synonym">Muraena anguilla</name>
    <dbReference type="NCBI Taxonomy" id="7936"/>
    <lineage>
        <taxon>Eukaryota</taxon>
        <taxon>Metazoa</taxon>
        <taxon>Chordata</taxon>
        <taxon>Craniata</taxon>
        <taxon>Vertebrata</taxon>
        <taxon>Euteleostomi</taxon>
        <taxon>Actinopterygii</taxon>
        <taxon>Neopterygii</taxon>
        <taxon>Teleostei</taxon>
        <taxon>Anguilliformes</taxon>
        <taxon>Anguillidae</taxon>
        <taxon>Anguilla</taxon>
    </lineage>
</organism>
<proteinExistence type="predicted"/>